<dbReference type="InterPro" id="IPR001128">
    <property type="entry name" value="Cyt_P450"/>
</dbReference>
<evidence type="ECO:0000256" key="1">
    <source>
        <dbReference type="ARBA" id="ARBA00010617"/>
    </source>
</evidence>
<organism evidence="3 4">
    <name type="scientific">Actinomadura sediminis</name>
    <dbReference type="NCBI Taxonomy" id="1038904"/>
    <lineage>
        <taxon>Bacteria</taxon>
        <taxon>Bacillati</taxon>
        <taxon>Actinomycetota</taxon>
        <taxon>Actinomycetes</taxon>
        <taxon>Streptosporangiales</taxon>
        <taxon>Thermomonosporaceae</taxon>
        <taxon>Actinomadura</taxon>
    </lineage>
</organism>
<keyword evidence="4" id="KW-1185">Reference proteome</keyword>
<keyword evidence="2" id="KW-0349">Heme</keyword>
<dbReference type="SUPFAM" id="SSF48264">
    <property type="entry name" value="Cytochrome P450"/>
    <property type="match status" value="1"/>
</dbReference>
<reference evidence="4" key="1">
    <citation type="journal article" date="2019" name="Int. J. Syst. Evol. Microbiol.">
        <title>The Global Catalogue of Microorganisms (GCM) 10K type strain sequencing project: providing services to taxonomists for standard genome sequencing and annotation.</title>
        <authorList>
            <consortium name="The Broad Institute Genomics Platform"/>
            <consortium name="The Broad Institute Genome Sequencing Center for Infectious Disease"/>
            <person name="Wu L."/>
            <person name="Ma J."/>
        </authorList>
    </citation>
    <scope>NUCLEOTIDE SEQUENCE [LARGE SCALE GENOMIC DNA]</scope>
    <source>
        <strain evidence="4">JCM 31202</strain>
    </source>
</reference>
<dbReference type="InterPro" id="IPR036396">
    <property type="entry name" value="Cyt_P450_sf"/>
</dbReference>
<keyword evidence="2" id="KW-0503">Monooxygenase</keyword>
<dbReference type="PRINTS" id="PR00359">
    <property type="entry name" value="BP450"/>
</dbReference>
<dbReference type="PANTHER" id="PTHR46696">
    <property type="entry name" value="P450, PUTATIVE (EUROFUNG)-RELATED"/>
    <property type="match status" value="1"/>
</dbReference>
<comment type="similarity">
    <text evidence="1 2">Belongs to the cytochrome P450 family.</text>
</comment>
<gene>
    <name evidence="3" type="ORF">ACFQ11_28620</name>
</gene>
<evidence type="ECO:0000256" key="2">
    <source>
        <dbReference type="RuleBase" id="RU000461"/>
    </source>
</evidence>
<dbReference type="PANTHER" id="PTHR46696:SF6">
    <property type="entry name" value="P450, PUTATIVE (EUROFUNG)-RELATED"/>
    <property type="match status" value="1"/>
</dbReference>
<protein>
    <submittedName>
        <fullName evidence="3">Cytochrome P450</fullName>
    </submittedName>
</protein>
<dbReference type="RefSeq" id="WP_378304182.1">
    <property type="nucleotide sequence ID" value="NZ_JBHTJA010000083.1"/>
</dbReference>
<dbReference type="InterPro" id="IPR017972">
    <property type="entry name" value="Cyt_P450_CS"/>
</dbReference>
<dbReference type="Pfam" id="PF00067">
    <property type="entry name" value="p450"/>
    <property type="match status" value="1"/>
</dbReference>
<comment type="caution">
    <text evidence="3">The sequence shown here is derived from an EMBL/GenBank/DDBJ whole genome shotgun (WGS) entry which is preliminary data.</text>
</comment>
<keyword evidence="2" id="KW-0479">Metal-binding</keyword>
<accession>A0ABW3EXQ3</accession>
<name>A0ABW3EXQ3_9ACTN</name>
<dbReference type="PROSITE" id="PS00086">
    <property type="entry name" value="CYTOCHROME_P450"/>
    <property type="match status" value="1"/>
</dbReference>
<dbReference type="EMBL" id="JBHTJA010000083">
    <property type="protein sequence ID" value="MFD0904380.1"/>
    <property type="molecule type" value="Genomic_DNA"/>
</dbReference>
<dbReference type="Gene3D" id="1.10.630.10">
    <property type="entry name" value="Cytochrome P450"/>
    <property type="match status" value="1"/>
</dbReference>
<sequence>MDFDRRDPHPCYARARTADGLTFVPGLDAWLVARDADVRAVLLDPETFSSANALRPDVLPGPEAAAVLGSVPSGRPVVLTADGDDHRRVREPLTRGLSRRRVAAAVPFVTARAEALVAGFAADGRVELMGRYARVLPGEVIGHLLGLDPADVPDVVAGSRRAEDLVFRPMPVEEQVAAARAVAGMKRTLDAHVRGRGTEPGDDLCGEMIRAIGPHGTLLSNLQNLILAGHLTTTALIGGAVLHLLRRREQWELLCERPGLIPAAVEETARYEAPIQGFRRVTTRPVTLAGTDLPAGAAVFVAFGAAGRDPAVHDRPDEFDITRPPARHLSFGHGAHACPGAHLAREQVRITLETLTRELPGLRLEEPVEMTPSLIHRSPAELFLTW</sequence>
<keyword evidence="2" id="KW-0560">Oxidoreductase</keyword>
<evidence type="ECO:0000313" key="4">
    <source>
        <dbReference type="Proteomes" id="UP001596972"/>
    </source>
</evidence>
<keyword evidence="2" id="KW-0408">Iron</keyword>
<dbReference type="InterPro" id="IPR002397">
    <property type="entry name" value="Cyt_P450_B"/>
</dbReference>
<evidence type="ECO:0000313" key="3">
    <source>
        <dbReference type="EMBL" id="MFD0904380.1"/>
    </source>
</evidence>
<dbReference type="Proteomes" id="UP001596972">
    <property type="component" value="Unassembled WGS sequence"/>
</dbReference>
<proteinExistence type="inferred from homology"/>